<evidence type="ECO:0000313" key="1">
    <source>
        <dbReference type="EMBL" id="GGA24738.1"/>
    </source>
</evidence>
<proteinExistence type="predicted"/>
<protein>
    <submittedName>
        <fullName evidence="1">Uncharacterized protein</fullName>
    </submittedName>
</protein>
<evidence type="ECO:0000313" key="2">
    <source>
        <dbReference type="Proteomes" id="UP000620046"/>
    </source>
</evidence>
<dbReference type="Proteomes" id="UP000620046">
    <property type="component" value="Unassembled WGS sequence"/>
</dbReference>
<accession>A0ABQ1FQW3</accession>
<keyword evidence="2" id="KW-1185">Reference proteome</keyword>
<gene>
    <name evidence="1" type="ORF">GCM10010981_11530</name>
</gene>
<comment type="caution">
    <text evidence="1">The sequence shown here is derived from an EMBL/GenBank/DDBJ whole genome shotgun (WGS) entry which is preliminary data.</text>
</comment>
<dbReference type="EMBL" id="BMJA01000001">
    <property type="protein sequence ID" value="GGA24738.1"/>
    <property type="molecule type" value="Genomic_DNA"/>
</dbReference>
<reference evidence="2" key="1">
    <citation type="journal article" date="2019" name="Int. J. Syst. Evol. Microbiol.">
        <title>The Global Catalogue of Microorganisms (GCM) 10K type strain sequencing project: providing services to taxonomists for standard genome sequencing and annotation.</title>
        <authorList>
            <consortium name="The Broad Institute Genomics Platform"/>
            <consortium name="The Broad Institute Genome Sequencing Center for Infectious Disease"/>
            <person name="Wu L."/>
            <person name="Ma J."/>
        </authorList>
    </citation>
    <scope>NUCLEOTIDE SEQUENCE [LARGE SCALE GENOMIC DNA]</scope>
    <source>
        <strain evidence="2">CGMCC 1.15439</strain>
    </source>
</reference>
<organism evidence="1 2">
    <name type="scientific">Dyella nitratireducens</name>
    <dbReference type="NCBI Taxonomy" id="1849580"/>
    <lineage>
        <taxon>Bacteria</taxon>
        <taxon>Pseudomonadati</taxon>
        <taxon>Pseudomonadota</taxon>
        <taxon>Gammaproteobacteria</taxon>
        <taxon>Lysobacterales</taxon>
        <taxon>Rhodanobacteraceae</taxon>
        <taxon>Dyella</taxon>
    </lineage>
</organism>
<name>A0ABQ1FQW3_9GAMM</name>
<sequence length="221" mass="24817">MSTAPAPRGSDPETRMISSQPNLAYLKAAWAAHASISAENCRQSYDEAGISFERVNHSWIVRKDETQVSTMPLRYTRQELRMGFLGRIEMEARKAAAEIEAVLLRDLSLPDDHMLIVEVEESMRHLRRRGHRALAIFVVPTAAADRVRRVGMEIQAFLDAPRACLYAHTLNTDGYAGTDLLADCSKRERHPRASTYGELGQRIVATLHNALERLTNQHAPT</sequence>